<feature type="compositionally biased region" description="Basic residues" evidence="1">
    <location>
        <begin position="174"/>
        <end position="184"/>
    </location>
</feature>
<dbReference type="EMBL" id="JASNQZ010000007">
    <property type="protein sequence ID" value="KAL0954322.1"/>
    <property type="molecule type" value="Genomic_DNA"/>
</dbReference>
<protein>
    <recommendedName>
        <fullName evidence="2">DUF6532 domain-containing protein</fullName>
    </recommendedName>
</protein>
<name>A0ABR3JFM7_9AGAR</name>
<feature type="compositionally biased region" description="Basic residues" evidence="1">
    <location>
        <begin position="1"/>
        <end position="12"/>
    </location>
</feature>
<feature type="region of interest" description="Disordered" evidence="1">
    <location>
        <begin position="1"/>
        <end position="339"/>
    </location>
</feature>
<dbReference type="Proteomes" id="UP001556367">
    <property type="component" value="Unassembled WGS sequence"/>
</dbReference>
<gene>
    <name evidence="3" type="ORF">HGRIS_003320</name>
</gene>
<proteinExistence type="predicted"/>
<evidence type="ECO:0000313" key="4">
    <source>
        <dbReference type="Proteomes" id="UP001556367"/>
    </source>
</evidence>
<sequence length="472" mass="51752">MPAAPKGKKNTAKRPAESDHSASESDNDKPARRASTRSKKKKVQVDLSSKDDFEVLIVEPVPVPKPKAKPKPQPKAKPAAQKVSAKKAKEAEKAEADKETQEITKKLLQDEKTAESEDDETLLDHLKSVAPAKRAAPVIIPMKLDAERAPSSGSKRVQEQGKDDNEVEDEPGKGKSKAKAKGKQKQVVEEEEEEDVPKNGGLLDSDDGSDEYQQADLGADDEEDEEDELKSDGEVESELEVVVEPKSKSKSKSSRPSQAKSKGKTNTPAATTKRKTRSNKPKRDAKEGDGSLVGNKRAKSKPSKPISTTSKATSLFAEDEDDGFSSGIEDDEGPKKKSTKIKLEDFDELGASIVQKARNAICLSILNDHAFPLDKSHFIWEQITAACVSRKEVRYLEKLEENDNQTPRKLMVIYCGYVIASLRNLLKKAAVAEVQISYNIVGLSTPSQIKGKVEWLIDQSHFHYGEANAKDS</sequence>
<feature type="compositionally biased region" description="Basic and acidic residues" evidence="1">
    <location>
        <begin position="87"/>
        <end position="115"/>
    </location>
</feature>
<feature type="compositionally biased region" description="Low complexity" evidence="1">
    <location>
        <begin position="303"/>
        <end position="314"/>
    </location>
</feature>
<evidence type="ECO:0000259" key="2">
    <source>
        <dbReference type="Pfam" id="PF20149"/>
    </source>
</evidence>
<evidence type="ECO:0000313" key="3">
    <source>
        <dbReference type="EMBL" id="KAL0954322.1"/>
    </source>
</evidence>
<feature type="compositionally biased region" description="Basic and acidic residues" evidence="1">
    <location>
        <begin position="14"/>
        <end position="31"/>
    </location>
</feature>
<evidence type="ECO:0000256" key="1">
    <source>
        <dbReference type="SAM" id="MobiDB-lite"/>
    </source>
</evidence>
<accession>A0ABR3JFM7</accession>
<dbReference type="InterPro" id="IPR045341">
    <property type="entry name" value="DUF6532"/>
</dbReference>
<dbReference type="Pfam" id="PF20149">
    <property type="entry name" value="DUF6532"/>
    <property type="match status" value="1"/>
</dbReference>
<comment type="caution">
    <text evidence="3">The sequence shown here is derived from an EMBL/GenBank/DDBJ whole genome shotgun (WGS) entry which is preliminary data.</text>
</comment>
<keyword evidence="4" id="KW-1185">Reference proteome</keyword>
<organism evidence="3 4">
    <name type="scientific">Hohenbuehelia grisea</name>
    <dbReference type="NCBI Taxonomy" id="104357"/>
    <lineage>
        <taxon>Eukaryota</taxon>
        <taxon>Fungi</taxon>
        <taxon>Dikarya</taxon>
        <taxon>Basidiomycota</taxon>
        <taxon>Agaricomycotina</taxon>
        <taxon>Agaricomycetes</taxon>
        <taxon>Agaricomycetidae</taxon>
        <taxon>Agaricales</taxon>
        <taxon>Pleurotineae</taxon>
        <taxon>Pleurotaceae</taxon>
        <taxon>Hohenbuehelia</taxon>
    </lineage>
</organism>
<feature type="domain" description="DUF6532" evidence="2">
    <location>
        <begin position="357"/>
        <end position="469"/>
    </location>
</feature>
<feature type="compositionally biased region" description="Acidic residues" evidence="1">
    <location>
        <begin position="317"/>
        <end position="332"/>
    </location>
</feature>
<feature type="compositionally biased region" description="Acidic residues" evidence="1">
    <location>
        <begin position="218"/>
        <end position="241"/>
    </location>
</feature>
<feature type="compositionally biased region" description="Basic residues" evidence="1">
    <location>
        <begin position="32"/>
        <end position="42"/>
    </location>
</feature>
<reference evidence="4" key="1">
    <citation type="submission" date="2024-06" db="EMBL/GenBank/DDBJ databases">
        <title>Multi-omics analyses provide insights into the biosynthesis of the anticancer antibiotic pleurotin in Hohenbuehelia grisea.</title>
        <authorList>
            <person name="Weaver J.A."/>
            <person name="Alberti F."/>
        </authorList>
    </citation>
    <scope>NUCLEOTIDE SEQUENCE [LARGE SCALE GENOMIC DNA]</scope>
    <source>
        <strain evidence="4">T-177</strain>
    </source>
</reference>